<dbReference type="RefSeq" id="WP_072639561.1">
    <property type="nucleotide sequence ID" value="NZ_CP018228.1"/>
</dbReference>
<evidence type="ECO:0000313" key="2">
    <source>
        <dbReference type="EMBL" id="API53166.1"/>
    </source>
</evidence>
<evidence type="ECO:0000259" key="1">
    <source>
        <dbReference type="Pfam" id="PF06568"/>
    </source>
</evidence>
<evidence type="ECO:0000313" key="3">
    <source>
        <dbReference type="Proteomes" id="UP000183050"/>
    </source>
</evidence>
<dbReference type="InterPro" id="IPR009506">
    <property type="entry name" value="YjiS-like"/>
</dbReference>
<sequence>MRMTDRTIELDCGKLTPTFSQRLVAGLAPLTSLFRGFRNRMEINALHDLNDTQLRDIGLSRADLTSAFLASTFFEDPSEHLTRSARNRWRLSSFLRSYEEQER</sequence>
<reference evidence="2 3" key="1">
    <citation type="submission" date="2016-11" db="EMBL/GenBank/DDBJ databases">
        <title>Rhizobium leguminosarum bv. viciae strain Vaf12 isolated from Vavilovia formosa root nodules from Russia, Dagestan.</title>
        <authorList>
            <person name="Kimeklis A."/>
        </authorList>
    </citation>
    <scope>NUCLEOTIDE SEQUENCE [LARGE SCALE GENOMIC DNA]</scope>
    <source>
        <strain evidence="2 3">Vaf-108</strain>
    </source>
</reference>
<dbReference type="EMBL" id="CP018228">
    <property type="protein sequence ID" value="API53166.1"/>
    <property type="molecule type" value="Genomic_DNA"/>
</dbReference>
<feature type="domain" description="YjiS-like" evidence="1">
    <location>
        <begin position="38"/>
        <end position="64"/>
    </location>
</feature>
<protein>
    <recommendedName>
        <fullName evidence="1">YjiS-like domain-containing protein</fullName>
    </recommendedName>
</protein>
<accession>A0A1L3ZBV7</accession>
<dbReference type="AlphaFoldDB" id="A0A1L3ZBV7"/>
<organism evidence="2 3">
    <name type="scientific">Rhizobium leguminosarum</name>
    <dbReference type="NCBI Taxonomy" id="384"/>
    <lineage>
        <taxon>Bacteria</taxon>
        <taxon>Pseudomonadati</taxon>
        <taxon>Pseudomonadota</taxon>
        <taxon>Alphaproteobacteria</taxon>
        <taxon>Hyphomicrobiales</taxon>
        <taxon>Rhizobiaceae</taxon>
        <taxon>Rhizobium/Agrobacterium group</taxon>
        <taxon>Rhizobium</taxon>
    </lineage>
</organism>
<gene>
    <name evidence="2" type="ORF">BMW22_17475</name>
</gene>
<name>A0A1L3ZBV7_RHILE</name>
<proteinExistence type="predicted"/>
<dbReference type="Proteomes" id="UP000183050">
    <property type="component" value="Chromosome"/>
</dbReference>
<dbReference type="Pfam" id="PF06568">
    <property type="entry name" value="YjiS-like"/>
    <property type="match status" value="1"/>
</dbReference>